<organism evidence="4 5">
    <name type="scientific">Cirrhinus mrigala</name>
    <name type="common">Mrigala</name>
    <dbReference type="NCBI Taxonomy" id="683832"/>
    <lineage>
        <taxon>Eukaryota</taxon>
        <taxon>Metazoa</taxon>
        <taxon>Chordata</taxon>
        <taxon>Craniata</taxon>
        <taxon>Vertebrata</taxon>
        <taxon>Euteleostomi</taxon>
        <taxon>Actinopterygii</taxon>
        <taxon>Neopterygii</taxon>
        <taxon>Teleostei</taxon>
        <taxon>Ostariophysi</taxon>
        <taxon>Cypriniformes</taxon>
        <taxon>Cyprinidae</taxon>
        <taxon>Labeoninae</taxon>
        <taxon>Labeonini</taxon>
        <taxon>Cirrhinus</taxon>
    </lineage>
</organism>
<dbReference type="Gene3D" id="1.10.150.50">
    <property type="entry name" value="Transcription Factor, Ets-1"/>
    <property type="match status" value="1"/>
</dbReference>
<feature type="non-terminal residue" evidence="4">
    <location>
        <position position="61"/>
    </location>
</feature>
<evidence type="ECO:0000313" key="5">
    <source>
        <dbReference type="Proteomes" id="UP001529510"/>
    </source>
</evidence>
<name>A0ABD0P0D2_CIRMR</name>
<proteinExistence type="predicted"/>
<dbReference type="PANTHER" id="PTHR16154">
    <property type="entry name" value="NEURABIN"/>
    <property type="match status" value="1"/>
</dbReference>
<dbReference type="PANTHER" id="PTHR16154:SF22">
    <property type="entry name" value="NEURABIN-1"/>
    <property type="match status" value="1"/>
</dbReference>
<gene>
    <name evidence="4" type="ORF">M9458_038107</name>
</gene>
<keyword evidence="1" id="KW-0597">Phosphoprotein</keyword>
<dbReference type="SUPFAM" id="SSF47769">
    <property type="entry name" value="SAM/Pointed domain"/>
    <property type="match status" value="1"/>
</dbReference>
<evidence type="ECO:0000256" key="2">
    <source>
        <dbReference type="ARBA" id="ARBA00023054"/>
    </source>
</evidence>
<dbReference type="Proteomes" id="UP001529510">
    <property type="component" value="Unassembled WGS sequence"/>
</dbReference>
<dbReference type="InterPro" id="IPR013761">
    <property type="entry name" value="SAM/pointed_sf"/>
</dbReference>
<dbReference type="PROSITE" id="PS50105">
    <property type="entry name" value="SAM_DOMAIN"/>
    <property type="match status" value="1"/>
</dbReference>
<evidence type="ECO:0000259" key="3">
    <source>
        <dbReference type="PROSITE" id="PS50105"/>
    </source>
</evidence>
<accession>A0ABD0P0D2</accession>
<feature type="domain" description="SAM" evidence="3">
    <location>
        <begin position="21"/>
        <end position="61"/>
    </location>
</feature>
<evidence type="ECO:0000313" key="4">
    <source>
        <dbReference type="EMBL" id="KAL0166263.1"/>
    </source>
</evidence>
<dbReference type="EMBL" id="JAMKFB020000019">
    <property type="protein sequence ID" value="KAL0166263.1"/>
    <property type="molecule type" value="Genomic_DNA"/>
</dbReference>
<protein>
    <recommendedName>
        <fullName evidence="3">SAM domain-containing protein</fullName>
    </recommendedName>
</protein>
<dbReference type="AlphaFoldDB" id="A0ABD0P0D2"/>
<evidence type="ECO:0000256" key="1">
    <source>
        <dbReference type="ARBA" id="ARBA00022553"/>
    </source>
</evidence>
<dbReference type="InterPro" id="IPR001660">
    <property type="entry name" value="SAM"/>
</dbReference>
<keyword evidence="5" id="KW-1185">Reference proteome</keyword>
<keyword evidence="2" id="KW-0175">Coiled coil</keyword>
<comment type="caution">
    <text evidence="4">The sequence shown here is derived from an EMBL/GenBank/DDBJ whole genome shotgun (WGS) entry which is preliminary data.</text>
</comment>
<reference evidence="4 5" key="1">
    <citation type="submission" date="2024-05" db="EMBL/GenBank/DDBJ databases">
        <title>Genome sequencing and assembly of Indian major carp, Cirrhinus mrigala (Hamilton, 1822).</title>
        <authorList>
            <person name="Mohindra V."/>
            <person name="Chowdhury L.M."/>
            <person name="Lal K."/>
            <person name="Jena J.K."/>
        </authorList>
    </citation>
    <scope>NUCLEOTIDE SEQUENCE [LARGE SCALE GENOMIC DNA]</scope>
    <source>
        <strain evidence="4">CM1030</strain>
        <tissue evidence="4">Blood</tissue>
    </source>
</reference>
<dbReference type="Pfam" id="PF00536">
    <property type="entry name" value="SAM_1"/>
    <property type="match status" value="1"/>
</dbReference>
<sequence>ILDDGPPLKPYQWQNRSVTEWTCQQVSCWLMGLNLEQYVSLFTAKNVDGEKLLKLDSTALK</sequence>
<dbReference type="InterPro" id="IPR043446">
    <property type="entry name" value="Neurabin-like"/>
</dbReference>
<feature type="non-terminal residue" evidence="4">
    <location>
        <position position="1"/>
    </location>
</feature>